<dbReference type="SUPFAM" id="SSF56281">
    <property type="entry name" value="Metallo-hydrolase/oxidoreductase"/>
    <property type="match status" value="1"/>
</dbReference>
<protein>
    <recommendedName>
        <fullName evidence="1">Metallo-beta-lactamase domain-containing protein</fullName>
    </recommendedName>
</protein>
<dbReference type="SMART" id="SM00849">
    <property type="entry name" value="Lactamase_B"/>
    <property type="match status" value="1"/>
</dbReference>
<keyword evidence="3" id="KW-1185">Reference proteome</keyword>
<dbReference type="InterPro" id="IPR001279">
    <property type="entry name" value="Metallo-B-lactamas"/>
</dbReference>
<evidence type="ECO:0000313" key="3">
    <source>
        <dbReference type="Proteomes" id="UP000319213"/>
    </source>
</evidence>
<feature type="domain" description="Metallo-beta-lactamase" evidence="1">
    <location>
        <begin position="77"/>
        <end position="246"/>
    </location>
</feature>
<name>A0A543IPZ9_9ACTN</name>
<dbReference type="Proteomes" id="UP000319213">
    <property type="component" value="Unassembled WGS sequence"/>
</dbReference>
<organism evidence="2 3">
    <name type="scientific">Thermopolyspora flexuosa</name>
    <dbReference type="NCBI Taxonomy" id="103836"/>
    <lineage>
        <taxon>Bacteria</taxon>
        <taxon>Bacillati</taxon>
        <taxon>Actinomycetota</taxon>
        <taxon>Actinomycetes</taxon>
        <taxon>Streptosporangiales</taxon>
        <taxon>Streptosporangiaceae</taxon>
        <taxon>Thermopolyspora</taxon>
    </lineage>
</organism>
<dbReference type="EMBL" id="VFPQ01000002">
    <property type="protein sequence ID" value="TQM72655.1"/>
    <property type="molecule type" value="Genomic_DNA"/>
</dbReference>
<dbReference type="AlphaFoldDB" id="A0A543IPZ9"/>
<dbReference type="InterPro" id="IPR036866">
    <property type="entry name" value="RibonucZ/Hydroxyglut_hydro"/>
</dbReference>
<dbReference type="PANTHER" id="PTHR36839">
    <property type="entry name" value="METALLO-BETA-LACTAMASE FAMILY PROTEIN (AFU_ORTHOLOGUE AFUA_5G12770)"/>
    <property type="match status" value="1"/>
</dbReference>
<dbReference type="Gene3D" id="3.60.15.10">
    <property type="entry name" value="Ribonuclease Z/Hydroxyacylglutathione hydrolase-like"/>
    <property type="match status" value="1"/>
</dbReference>
<proteinExistence type="predicted"/>
<reference evidence="2 3" key="1">
    <citation type="submission" date="2019-06" db="EMBL/GenBank/DDBJ databases">
        <title>Sequencing the genomes of 1000 actinobacteria strains.</title>
        <authorList>
            <person name="Klenk H.-P."/>
        </authorList>
    </citation>
    <scope>NUCLEOTIDE SEQUENCE [LARGE SCALE GENOMIC DNA]</scope>
    <source>
        <strain evidence="2 3">DSM 43186</strain>
    </source>
</reference>
<gene>
    <name evidence="2" type="ORF">FHX40_4808</name>
</gene>
<evidence type="ECO:0000313" key="2">
    <source>
        <dbReference type="EMBL" id="TQM72655.1"/>
    </source>
</evidence>
<sequence>MRETHAWICATCGNQAAPSERPPGHCRICEDERQYVGPEGQRWTTLAELAAAGHRGEVREVEPGLLGIGVRPQVAIGQRALVVATPAGQVLWDVPGFVDAAAIEAVRARGPLLAVTASHPHFYGVAVEWSRAFGGAPILIPEADAEWLMRPDPAVRLWRGRYEIAPGVTLVQCGGHFPGSAVLHWAGGADGRGALLTGDTITVVRDRRYVTFMRSYPNQIPLPERAIRHILDRLEPLAFDRVYGGWWDSVIPSGAKAAVWRSAERYIRWATGAADPASYLGDGGDPA</sequence>
<evidence type="ECO:0000259" key="1">
    <source>
        <dbReference type="SMART" id="SM00849"/>
    </source>
</evidence>
<dbReference type="PANTHER" id="PTHR36839:SF1">
    <property type="entry name" value="METALLO-BETA-LACTAMASE FAMILY PROTEIN (AFU_ORTHOLOGUE AFUA_5G12770)"/>
    <property type="match status" value="1"/>
</dbReference>
<comment type="caution">
    <text evidence="2">The sequence shown here is derived from an EMBL/GenBank/DDBJ whole genome shotgun (WGS) entry which is preliminary data.</text>
</comment>
<dbReference type="RefSeq" id="WP_211350492.1">
    <property type="nucleotide sequence ID" value="NZ_BMPV01000002.1"/>
</dbReference>
<accession>A0A543IPZ9</accession>